<feature type="domain" description="PLD phosphodiesterase" evidence="6">
    <location>
        <begin position="531"/>
        <end position="558"/>
    </location>
</feature>
<dbReference type="Proteomes" id="UP000189627">
    <property type="component" value="Chromosome 1"/>
</dbReference>
<proteinExistence type="predicted"/>
<organism evidence="7 8">
    <name type="scientific">Cupriavidus necator</name>
    <name type="common">Alcaligenes eutrophus</name>
    <name type="synonym">Ralstonia eutropha</name>
    <dbReference type="NCBI Taxonomy" id="106590"/>
    <lineage>
        <taxon>Bacteria</taxon>
        <taxon>Pseudomonadati</taxon>
        <taxon>Pseudomonadota</taxon>
        <taxon>Betaproteobacteria</taxon>
        <taxon>Burkholderiales</taxon>
        <taxon>Burkholderiaceae</taxon>
        <taxon>Cupriavidus</taxon>
    </lineage>
</organism>
<dbReference type="Gene3D" id="3.30.870.10">
    <property type="entry name" value="Endonuclease Chain A"/>
    <property type="match status" value="2"/>
</dbReference>
<gene>
    <name evidence="7" type="ORF">BJN34_11275</name>
</gene>
<dbReference type="OrthoDB" id="8828485at2"/>
<dbReference type="RefSeq" id="WP_078196694.1">
    <property type="nucleotide sequence ID" value="NZ_CP017757.2"/>
</dbReference>
<dbReference type="InterPro" id="IPR001736">
    <property type="entry name" value="PLipase_D/transphosphatidylase"/>
</dbReference>
<dbReference type="SUPFAM" id="SSF56024">
    <property type="entry name" value="Phospholipase D/nuclease"/>
    <property type="match status" value="2"/>
</dbReference>
<evidence type="ECO:0000256" key="3">
    <source>
        <dbReference type="ARBA" id="ARBA00022801"/>
    </source>
</evidence>
<dbReference type="KEGG" id="cuh:BJN34_11275"/>
<feature type="compositionally biased region" description="Polar residues" evidence="5">
    <location>
        <begin position="162"/>
        <end position="175"/>
    </location>
</feature>
<dbReference type="GO" id="GO:0004630">
    <property type="term" value="F:phospholipase D activity"/>
    <property type="evidence" value="ECO:0007669"/>
    <property type="project" value="UniProtKB-EC"/>
</dbReference>
<dbReference type="AlphaFoldDB" id="A0A1U9UP95"/>
<evidence type="ECO:0000313" key="8">
    <source>
        <dbReference type="Proteomes" id="UP000189627"/>
    </source>
</evidence>
<dbReference type="PROSITE" id="PS50035">
    <property type="entry name" value="PLD"/>
    <property type="match status" value="1"/>
</dbReference>
<evidence type="ECO:0000256" key="5">
    <source>
        <dbReference type="SAM" id="MobiDB-lite"/>
    </source>
</evidence>
<dbReference type="Pfam" id="PF13091">
    <property type="entry name" value="PLDc_2"/>
    <property type="match status" value="1"/>
</dbReference>
<keyword evidence="4" id="KW-0443">Lipid metabolism</keyword>
<name>A0A1U9UP95_CUPNE</name>
<evidence type="ECO:0000313" key="7">
    <source>
        <dbReference type="EMBL" id="AQV94468.1"/>
    </source>
</evidence>
<evidence type="ECO:0000256" key="2">
    <source>
        <dbReference type="ARBA" id="ARBA00022737"/>
    </source>
</evidence>
<dbReference type="PANTHER" id="PTHR18896:SF76">
    <property type="entry name" value="PHOSPHOLIPASE"/>
    <property type="match status" value="1"/>
</dbReference>
<keyword evidence="3" id="KW-0378">Hydrolase</keyword>
<sequence length="639" mass="71481">MSKRPPIVTPIALSRTTTATICLPWFVQHTPSGLAEYQPMEASYKPLVNGKEAFGAVYDAIRAARHTVDIVCWGFQPSMYFKRGEGDALCIGDLLIQKGREGVKIRILCWADSLHLAQFSENSTPGLGLLRSLSTQNENNSQREYDRKWYYLASIGPSPQQQELADNLKAQSKSTVPPPSRPLVGEKPLANIQLVTRDFSLKSRAEIVYRELMSRADTDLSKKAVVIGFGAEPSHHQKMVLVDYEAPEHAVGFVIGHNMLDAYWDDDAHRFARMNARFGRNGATPRQDISSIVTGPVLEHLNENFCRAWQRSAKVDLLAKRKGYASSLKVRRDKGTVVMAQITRTQSQEHRQDIKALYLQSVRNVAQFIYIENQYFRWEPLADAIKEVAQRHVEWGRDSGRHGPIHLFVVTNSSDEGMGDGTVSTYEMLDSLGRADTMPGVARLERADKLLRELLGMNEHALSGFDGGVTGATEADALARRKVAQQRLDEIRQELKDNQDPKKPILPMPIPGLKIHVCTLVAPDSPADNWMPVYVHSKVMIIDDVFLTHGSANVNTRSMEVDSELNICHENGNVTQPLRQRLWNIHTSGRGAQDDPAKAFAAWSDVITDNSDRQASKTQSPCASLVGFYRDSTKRSRLD</sequence>
<dbReference type="InterPro" id="IPR025202">
    <property type="entry name" value="PLD-like_dom"/>
</dbReference>
<dbReference type="InterPro" id="IPR015679">
    <property type="entry name" value="PLipase_D_fam"/>
</dbReference>
<dbReference type="EMBL" id="CP017757">
    <property type="protein sequence ID" value="AQV94468.1"/>
    <property type="molecule type" value="Genomic_DNA"/>
</dbReference>
<keyword evidence="2" id="KW-0677">Repeat</keyword>
<evidence type="ECO:0000259" key="6">
    <source>
        <dbReference type="PROSITE" id="PS50035"/>
    </source>
</evidence>
<dbReference type="GO" id="GO:0009395">
    <property type="term" value="P:phospholipid catabolic process"/>
    <property type="evidence" value="ECO:0007669"/>
    <property type="project" value="TreeGrafter"/>
</dbReference>
<dbReference type="PANTHER" id="PTHR18896">
    <property type="entry name" value="PHOSPHOLIPASE D"/>
    <property type="match status" value="1"/>
</dbReference>
<evidence type="ECO:0000256" key="4">
    <source>
        <dbReference type="ARBA" id="ARBA00023098"/>
    </source>
</evidence>
<dbReference type="SMART" id="SM00155">
    <property type="entry name" value="PLDc"/>
    <property type="match status" value="2"/>
</dbReference>
<comment type="catalytic activity">
    <reaction evidence="1">
        <text>a 1,2-diacyl-sn-glycero-3-phosphocholine + H2O = a 1,2-diacyl-sn-glycero-3-phosphate + choline + H(+)</text>
        <dbReference type="Rhea" id="RHEA:14445"/>
        <dbReference type="ChEBI" id="CHEBI:15354"/>
        <dbReference type="ChEBI" id="CHEBI:15377"/>
        <dbReference type="ChEBI" id="CHEBI:15378"/>
        <dbReference type="ChEBI" id="CHEBI:57643"/>
        <dbReference type="ChEBI" id="CHEBI:58608"/>
        <dbReference type="EC" id="3.1.4.4"/>
    </reaction>
</comment>
<reference evidence="8" key="1">
    <citation type="submission" date="2017-02" db="EMBL/GenBank/DDBJ databases">
        <title>Complete genome sequence of Cupriavidus necator strain NH9, a 3-chlorobenzoate degrader.</title>
        <authorList>
            <person name="Moriuchi R."/>
            <person name="Dohra H."/>
            <person name="Ogawa N."/>
        </authorList>
    </citation>
    <scope>NUCLEOTIDE SEQUENCE [LARGE SCALE GENOMIC DNA]</scope>
    <source>
        <strain evidence="8">NH9</strain>
    </source>
</reference>
<feature type="region of interest" description="Disordered" evidence="5">
    <location>
        <begin position="162"/>
        <end position="183"/>
    </location>
</feature>
<accession>A0A1U9UP95</accession>
<evidence type="ECO:0000256" key="1">
    <source>
        <dbReference type="ARBA" id="ARBA00000798"/>
    </source>
</evidence>
<protein>
    <submittedName>
        <fullName evidence="7">Phospholipase</fullName>
    </submittedName>
</protein>